<proteinExistence type="predicted"/>
<gene>
    <name evidence="2" type="ORF">RFULGI_LOCUS18796</name>
</gene>
<dbReference type="AlphaFoldDB" id="A0A9N9K7T4"/>
<evidence type="ECO:0000313" key="3">
    <source>
        <dbReference type="Proteomes" id="UP000789396"/>
    </source>
</evidence>
<evidence type="ECO:0000256" key="1">
    <source>
        <dbReference type="SAM" id="MobiDB-lite"/>
    </source>
</evidence>
<feature type="non-terminal residue" evidence="2">
    <location>
        <position position="221"/>
    </location>
</feature>
<dbReference type="OrthoDB" id="2427767at2759"/>
<accession>A0A9N9K7T4</accession>
<organism evidence="2 3">
    <name type="scientific">Racocetra fulgida</name>
    <dbReference type="NCBI Taxonomy" id="60492"/>
    <lineage>
        <taxon>Eukaryota</taxon>
        <taxon>Fungi</taxon>
        <taxon>Fungi incertae sedis</taxon>
        <taxon>Mucoromycota</taxon>
        <taxon>Glomeromycotina</taxon>
        <taxon>Glomeromycetes</taxon>
        <taxon>Diversisporales</taxon>
        <taxon>Gigasporaceae</taxon>
        <taxon>Racocetra</taxon>
    </lineage>
</organism>
<protein>
    <submittedName>
        <fullName evidence="2">13862_t:CDS:1</fullName>
    </submittedName>
</protein>
<feature type="compositionally biased region" description="Low complexity" evidence="1">
    <location>
        <begin position="164"/>
        <end position="175"/>
    </location>
</feature>
<sequence length="221" mass="25095">MTVMASTHITINKITNRQFNSNNCPLNTSLIGIAQNTPEELKNNEDAIIEILVNDYTTQEHNFVIKITYLYLISRFKYFKNSIGPNESMLFVIGQLEIIQNEFYVYAKDMSYIDVQALTKKRTLSSNNPQISTLSSNSTRSKLLAAHRNISKESEKNLEDLTKTNTSSSSTMNSNQFEENLEELTTMNTSNSSTVKSDQSDSESSNFQKSKRAKTEKNNEN</sequence>
<feature type="region of interest" description="Disordered" evidence="1">
    <location>
        <begin position="154"/>
        <end position="221"/>
    </location>
</feature>
<name>A0A9N9K7T4_9GLOM</name>
<reference evidence="2" key="1">
    <citation type="submission" date="2021-06" db="EMBL/GenBank/DDBJ databases">
        <authorList>
            <person name="Kallberg Y."/>
            <person name="Tangrot J."/>
            <person name="Rosling A."/>
        </authorList>
    </citation>
    <scope>NUCLEOTIDE SEQUENCE</scope>
    <source>
        <strain evidence="2">IN212</strain>
    </source>
</reference>
<keyword evidence="3" id="KW-1185">Reference proteome</keyword>
<dbReference type="Proteomes" id="UP000789396">
    <property type="component" value="Unassembled WGS sequence"/>
</dbReference>
<evidence type="ECO:0000313" key="2">
    <source>
        <dbReference type="EMBL" id="CAG8811484.1"/>
    </source>
</evidence>
<dbReference type="EMBL" id="CAJVPZ010085472">
    <property type="protein sequence ID" value="CAG8811484.1"/>
    <property type="molecule type" value="Genomic_DNA"/>
</dbReference>
<feature type="compositionally biased region" description="Polar residues" evidence="1">
    <location>
        <begin position="190"/>
        <end position="208"/>
    </location>
</feature>
<comment type="caution">
    <text evidence="2">The sequence shown here is derived from an EMBL/GenBank/DDBJ whole genome shotgun (WGS) entry which is preliminary data.</text>
</comment>